<keyword evidence="8" id="KW-0915">Sodium</keyword>
<feature type="transmembrane region" description="Helical" evidence="13">
    <location>
        <begin position="505"/>
        <end position="522"/>
    </location>
</feature>
<dbReference type="PANTHER" id="PTHR48086">
    <property type="entry name" value="SODIUM/PROLINE SYMPORTER-RELATED"/>
    <property type="match status" value="1"/>
</dbReference>
<feature type="transmembrane region" description="Helical" evidence="13">
    <location>
        <begin position="150"/>
        <end position="169"/>
    </location>
</feature>
<dbReference type="CDD" id="cd11480">
    <property type="entry name" value="SLC5sbd_u4"/>
    <property type="match status" value="1"/>
</dbReference>
<keyword evidence="11" id="KW-0739">Sodium transport</keyword>
<evidence type="ECO:0000256" key="12">
    <source>
        <dbReference type="RuleBase" id="RU362091"/>
    </source>
</evidence>
<evidence type="ECO:0000256" key="6">
    <source>
        <dbReference type="ARBA" id="ARBA00022847"/>
    </source>
</evidence>
<dbReference type="EMBL" id="JBHSBU010000001">
    <property type="protein sequence ID" value="MFC4161177.1"/>
    <property type="molecule type" value="Genomic_DNA"/>
</dbReference>
<dbReference type="NCBIfam" id="NF009135">
    <property type="entry name" value="PRK12488.1"/>
    <property type="match status" value="1"/>
</dbReference>
<dbReference type="Gene3D" id="1.20.1730.10">
    <property type="entry name" value="Sodium/glucose cotransporter"/>
    <property type="match status" value="1"/>
</dbReference>
<comment type="similarity">
    <text evidence="2 12">Belongs to the sodium:solute symporter (SSF) (TC 2.A.21) family.</text>
</comment>
<keyword evidence="14" id="KW-0732">Signal</keyword>
<evidence type="ECO:0000313" key="15">
    <source>
        <dbReference type="EMBL" id="MFC4161177.1"/>
    </source>
</evidence>
<dbReference type="Pfam" id="PF00474">
    <property type="entry name" value="SSF"/>
    <property type="match status" value="1"/>
</dbReference>
<evidence type="ECO:0000256" key="13">
    <source>
        <dbReference type="SAM" id="Phobius"/>
    </source>
</evidence>
<feature type="transmembrane region" description="Helical" evidence="13">
    <location>
        <begin position="357"/>
        <end position="386"/>
    </location>
</feature>
<name>A0ABV8MSD8_9NEIS</name>
<keyword evidence="7 13" id="KW-1133">Transmembrane helix</keyword>
<keyword evidence="6" id="KW-0769">Symport</keyword>
<feature type="transmembrane region" description="Helical" evidence="13">
    <location>
        <begin position="431"/>
        <end position="452"/>
    </location>
</feature>
<keyword evidence="9" id="KW-0406">Ion transport</keyword>
<dbReference type="PANTHER" id="PTHR48086:SF6">
    <property type="entry name" value="CATION_ACETATE SYMPORTER ACTP"/>
    <property type="match status" value="1"/>
</dbReference>
<accession>A0ABV8MSD8</accession>
<keyword evidence="10 13" id="KW-0472">Membrane</keyword>
<feature type="signal peptide" evidence="14">
    <location>
        <begin position="1"/>
        <end position="20"/>
    </location>
</feature>
<dbReference type="InterPro" id="IPR038377">
    <property type="entry name" value="Na/Glc_symporter_sf"/>
</dbReference>
<feature type="transmembrane region" description="Helical" evidence="13">
    <location>
        <begin position="407"/>
        <end position="425"/>
    </location>
</feature>
<evidence type="ECO:0000256" key="14">
    <source>
        <dbReference type="SAM" id="SignalP"/>
    </source>
</evidence>
<dbReference type="InterPro" id="IPR050277">
    <property type="entry name" value="Sodium:Solute_Symporter"/>
</dbReference>
<feature type="chain" id="PRO_5046988902" evidence="14">
    <location>
        <begin position="21"/>
        <end position="554"/>
    </location>
</feature>
<gene>
    <name evidence="15" type="ORF">ACFOW7_17705</name>
</gene>
<dbReference type="NCBIfam" id="NF006903">
    <property type="entry name" value="PRK09395.1"/>
    <property type="match status" value="1"/>
</dbReference>
<keyword evidence="4" id="KW-1003">Cell membrane</keyword>
<evidence type="ECO:0000256" key="3">
    <source>
        <dbReference type="ARBA" id="ARBA00022448"/>
    </source>
</evidence>
<feature type="transmembrane region" description="Helical" evidence="13">
    <location>
        <begin position="464"/>
        <end position="485"/>
    </location>
</feature>
<dbReference type="RefSeq" id="WP_378166828.1">
    <property type="nucleotide sequence ID" value="NZ_JBHSBU010000001.1"/>
</dbReference>
<feature type="transmembrane region" description="Helical" evidence="13">
    <location>
        <begin position="33"/>
        <end position="56"/>
    </location>
</feature>
<evidence type="ECO:0000256" key="10">
    <source>
        <dbReference type="ARBA" id="ARBA00023136"/>
    </source>
</evidence>
<sequence>MNTRLFLAVTLAASPLLASAADAISGPVAARSLNWHAIVMFFAFVSLTLGITYWAARRTRSAKDFYAAGGGISGMQNGLAIAGDYMSAASFLGISAMVFEKGYDGLIYSIGFLVGWPIILFLVAERLRNLGKYTFADVASYRLQQGPVRTLAAVGTLVVVALYLIAQMVGAGKLIQLLFGMSYQSAVILVGALMVMYVMFGGMLATTWVQIIKAVLLLSGASFMAIMVLYHAGFSFDGMFQAAIAVHAKKEAIMAPGGLVSNPIDAISLGLALMFGTAGLPHILMRFFTVADAREARKSVFYATGFIGYFYILTFIIGFGAIMLVSTNPEFKDAAGKLIGGTNMAAVHLAKAVGGDFFLGFISAVAFATILAVVAGLTLSGASAVSHDLYANVFARGRSNEAQEIRVSKYATLLLGVAAIALGIAFEEQNIAFMVGLAFSIAASANFPVLFLSMFWKGLTTRGAVIGGFTGLISAVVLIVLGPTVWVDVLHHSKESVWFPYKNPALFSMTLAFFTTWLFSVLDHSSKAEAEKRAYLPQFIRSMTGIGAEGASQH</sequence>
<organism evidence="15 16">
    <name type="scientific">Chitinimonas lacunae</name>
    <dbReference type="NCBI Taxonomy" id="1963018"/>
    <lineage>
        <taxon>Bacteria</taxon>
        <taxon>Pseudomonadati</taxon>
        <taxon>Pseudomonadota</taxon>
        <taxon>Betaproteobacteria</taxon>
        <taxon>Neisseriales</taxon>
        <taxon>Chitinibacteraceae</taxon>
        <taxon>Chitinimonas</taxon>
    </lineage>
</organism>
<evidence type="ECO:0000256" key="5">
    <source>
        <dbReference type="ARBA" id="ARBA00022692"/>
    </source>
</evidence>
<dbReference type="PROSITE" id="PS50283">
    <property type="entry name" value="NA_SOLUT_SYMP_3"/>
    <property type="match status" value="1"/>
</dbReference>
<evidence type="ECO:0000256" key="2">
    <source>
        <dbReference type="ARBA" id="ARBA00006434"/>
    </source>
</evidence>
<feature type="transmembrane region" description="Helical" evidence="13">
    <location>
        <begin position="300"/>
        <end position="325"/>
    </location>
</feature>
<comment type="caution">
    <text evidence="15">The sequence shown here is derived from an EMBL/GenBank/DDBJ whole genome shotgun (WGS) entry which is preliminary data.</text>
</comment>
<keyword evidence="5 13" id="KW-0812">Transmembrane</keyword>
<evidence type="ECO:0000256" key="11">
    <source>
        <dbReference type="ARBA" id="ARBA00023201"/>
    </source>
</evidence>
<dbReference type="InterPro" id="IPR018212">
    <property type="entry name" value="Na/solute_symporter_CS"/>
</dbReference>
<dbReference type="NCBIfam" id="TIGR00813">
    <property type="entry name" value="sss"/>
    <property type="match status" value="1"/>
</dbReference>
<feature type="transmembrane region" description="Helical" evidence="13">
    <location>
        <begin position="266"/>
        <end position="288"/>
    </location>
</feature>
<comment type="subcellular location">
    <subcellularLocation>
        <location evidence="1">Cell membrane</location>
        <topology evidence="1">Multi-pass membrane protein</topology>
    </subcellularLocation>
</comment>
<proteinExistence type="inferred from homology"/>
<evidence type="ECO:0000256" key="1">
    <source>
        <dbReference type="ARBA" id="ARBA00004651"/>
    </source>
</evidence>
<keyword evidence="3" id="KW-0813">Transport</keyword>
<keyword evidence="16" id="KW-1185">Reference proteome</keyword>
<dbReference type="PROSITE" id="PS00456">
    <property type="entry name" value="NA_SOLUT_SYMP_1"/>
    <property type="match status" value="1"/>
</dbReference>
<feature type="transmembrane region" description="Helical" evidence="13">
    <location>
        <begin position="211"/>
        <end position="232"/>
    </location>
</feature>
<dbReference type="InterPro" id="IPR001734">
    <property type="entry name" value="Na/solute_symporter"/>
</dbReference>
<feature type="transmembrane region" description="Helical" evidence="13">
    <location>
        <begin position="175"/>
        <end position="199"/>
    </location>
</feature>
<reference evidence="16" key="1">
    <citation type="journal article" date="2019" name="Int. J. Syst. Evol. Microbiol.">
        <title>The Global Catalogue of Microorganisms (GCM) 10K type strain sequencing project: providing services to taxonomists for standard genome sequencing and annotation.</title>
        <authorList>
            <consortium name="The Broad Institute Genomics Platform"/>
            <consortium name="The Broad Institute Genome Sequencing Center for Infectious Disease"/>
            <person name="Wu L."/>
            <person name="Ma J."/>
        </authorList>
    </citation>
    <scope>NUCLEOTIDE SEQUENCE [LARGE SCALE GENOMIC DNA]</scope>
    <source>
        <strain evidence="16">LMG 29894</strain>
    </source>
</reference>
<evidence type="ECO:0000256" key="8">
    <source>
        <dbReference type="ARBA" id="ARBA00023053"/>
    </source>
</evidence>
<evidence type="ECO:0000256" key="7">
    <source>
        <dbReference type="ARBA" id="ARBA00022989"/>
    </source>
</evidence>
<feature type="transmembrane region" description="Helical" evidence="13">
    <location>
        <begin position="105"/>
        <end position="124"/>
    </location>
</feature>
<dbReference type="Proteomes" id="UP001595791">
    <property type="component" value="Unassembled WGS sequence"/>
</dbReference>
<feature type="transmembrane region" description="Helical" evidence="13">
    <location>
        <begin position="77"/>
        <end position="99"/>
    </location>
</feature>
<protein>
    <submittedName>
        <fullName evidence="15">Cation acetate symporter</fullName>
    </submittedName>
</protein>
<evidence type="ECO:0000313" key="16">
    <source>
        <dbReference type="Proteomes" id="UP001595791"/>
    </source>
</evidence>
<evidence type="ECO:0000256" key="9">
    <source>
        <dbReference type="ARBA" id="ARBA00023065"/>
    </source>
</evidence>
<evidence type="ECO:0000256" key="4">
    <source>
        <dbReference type="ARBA" id="ARBA00022475"/>
    </source>
</evidence>